<sequence>MTHLLKNANQKFKYRSDLSNGFNINLCSRCHNLYQQPTALTDNTSLSENASLAEKMPLS</sequence>
<dbReference type="Proteomes" id="UP000789739">
    <property type="component" value="Unassembled WGS sequence"/>
</dbReference>
<keyword evidence="2" id="KW-1185">Reference proteome</keyword>
<gene>
    <name evidence="1" type="ORF">PBRASI_LOCUS3670</name>
</gene>
<dbReference type="AlphaFoldDB" id="A0A9N9FB59"/>
<accession>A0A9N9FB59</accession>
<protein>
    <submittedName>
        <fullName evidence="1">5072_t:CDS:1</fullName>
    </submittedName>
</protein>
<organism evidence="1 2">
    <name type="scientific">Paraglomus brasilianum</name>
    <dbReference type="NCBI Taxonomy" id="144538"/>
    <lineage>
        <taxon>Eukaryota</taxon>
        <taxon>Fungi</taxon>
        <taxon>Fungi incertae sedis</taxon>
        <taxon>Mucoromycota</taxon>
        <taxon>Glomeromycotina</taxon>
        <taxon>Glomeromycetes</taxon>
        <taxon>Paraglomerales</taxon>
        <taxon>Paraglomeraceae</taxon>
        <taxon>Paraglomus</taxon>
    </lineage>
</organism>
<reference evidence="1" key="1">
    <citation type="submission" date="2021-06" db="EMBL/GenBank/DDBJ databases">
        <authorList>
            <person name="Kallberg Y."/>
            <person name="Tangrot J."/>
            <person name="Rosling A."/>
        </authorList>
    </citation>
    <scope>NUCLEOTIDE SEQUENCE</scope>
    <source>
        <strain evidence="1">BR232B</strain>
    </source>
</reference>
<evidence type="ECO:0000313" key="2">
    <source>
        <dbReference type="Proteomes" id="UP000789739"/>
    </source>
</evidence>
<evidence type="ECO:0000313" key="1">
    <source>
        <dbReference type="EMBL" id="CAG8521916.1"/>
    </source>
</evidence>
<name>A0A9N9FB59_9GLOM</name>
<proteinExistence type="predicted"/>
<dbReference type="EMBL" id="CAJVPI010000341">
    <property type="protein sequence ID" value="CAG8521916.1"/>
    <property type="molecule type" value="Genomic_DNA"/>
</dbReference>
<comment type="caution">
    <text evidence="1">The sequence shown here is derived from an EMBL/GenBank/DDBJ whole genome shotgun (WGS) entry which is preliminary data.</text>
</comment>